<feature type="chain" id="PRO_5047307729" evidence="1">
    <location>
        <begin position="20"/>
        <end position="253"/>
    </location>
</feature>
<proteinExistence type="predicted"/>
<dbReference type="GO" id="GO:0016829">
    <property type="term" value="F:lyase activity"/>
    <property type="evidence" value="ECO:0007669"/>
    <property type="project" value="UniProtKB-KW"/>
</dbReference>
<dbReference type="Proteomes" id="UP000666369">
    <property type="component" value="Unassembled WGS sequence"/>
</dbReference>
<dbReference type="InterPro" id="IPR013320">
    <property type="entry name" value="ConA-like_dom_sf"/>
</dbReference>
<reference evidence="4" key="1">
    <citation type="submission" date="2023-07" db="EMBL/GenBank/DDBJ databases">
        <title>Duganella aceri sp. nov., isolated from tree sap.</title>
        <authorList>
            <person name="Kim I.S."/>
        </authorList>
    </citation>
    <scope>NUCLEOTIDE SEQUENCE [LARGE SCALE GENOMIC DNA]</scope>
    <source>
        <strain evidence="4">SAP-35</strain>
    </source>
</reference>
<protein>
    <submittedName>
        <fullName evidence="3">Polysaccharide lyase family 7 protein</fullName>
    </submittedName>
</protein>
<evidence type="ECO:0000256" key="1">
    <source>
        <dbReference type="SAM" id="SignalP"/>
    </source>
</evidence>
<dbReference type="Gene3D" id="2.60.120.200">
    <property type="match status" value="1"/>
</dbReference>
<feature type="domain" description="Alginate lyase 2" evidence="2">
    <location>
        <begin position="45"/>
        <end position="226"/>
    </location>
</feature>
<sequence>MNRMIFLLGAAVLAAAAQAQTGFTPQQELSRVFELEGISPYPSPYTGTLNFSAFSSRHDSGHGHGYRNELKVAAKQRHTADQTREHFAARVTIDLPDGAKTIVAQYHGEGLDTLVKVYVQDTADAKGLDGKAGNGVFDVLVRILGTDGKEVTTSMGTVRSGESFDLDIRFVKREAVVAVKTDKGVVRTAPVMVKADERNIYFKFGDYLQALDPDTKAHTIVAAKWDAYYRQNHIDRSRISFSNTLFEREQEAK</sequence>
<accession>A0ABX0FPR3</accession>
<dbReference type="Pfam" id="PF08787">
    <property type="entry name" value="Alginate_lyase2"/>
    <property type="match status" value="1"/>
</dbReference>
<evidence type="ECO:0000313" key="3">
    <source>
        <dbReference type="EMBL" id="NGZ86473.1"/>
    </source>
</evidence>
<evidence type="ECO:0000259" key="2">
    <source>
        <dbReference type="Pfam" id="PF08787"/>
    </source>
</evidence>
<comment type="caution">
    <text evidence="3">The sequence shown here is derived from an EMBL/GenBank/DDBJ whole genome shotgun (WGS) entry which is preliminary data.</text>
</comment>
<dbReference type="SUPFAM" id="SSF49899">
    <property type="entry name" value="Concanavalin A-like lectins/glucanases"/>
    <property type="match status" value="1"/>
</dbReference>
<dbReference type="RefSeq" id="WP_166106318.1">
    <property type="nucleotide sequence ID" value="NZ_JAADJT010000009.1"/>
</dbReference>
<keyword evidence="4" id="KW-1185">Reference proteome</keyword>
<evidence type="ECO:0000313" key="4">
    <source>
        <dbReference type="Proteomes" id="UP000666369"/>
    </source>
</evidence>
<dbReference type="InterPro" id="IPR014895">
    <property type="entry name" value="Alginate_lyase_2"/>
</dbReference>
<gene>
    <name evidence="3" type="ORF">GW587_19705</name>
</gene>
<organism evidence="3 4">
    <name type="scientific">Duganella aceris</name>
    <dbReference type="NCBI Taxonomy" id="2703883"/>
    <lineage>
        <taxon>Bacteria</taxon>
        <taxon>Pseudomonadati</taxon>
        <taxon>Pseudomonadota</taxon>
        <taxon>Betaproteobacteria</taxon>
        <taxon>Burkholderiales</taxon>
        <taxon>Oxalobacteraceae</taxon>
        <taxon>Telluria group</taxon>
        <taxon>Duganella</taxon>
    </lineage>
</organism>
<feature type="signal peptide" evidence="1">
    <location>
        <begin position="1"/>
        <end position="19"/>
    </location>
</feature>
<name>A0ABX0FPR3_9BURK</name>
<dbReference type="EMBL" id="JAADJT010000009">
    <property type="protein sequence ID" value="NGZ86473.1"/>
    <property type="molecule type" value="Genomic_DNA"/>
</dbReference>
<keyword evidence="1" id="KW-0732">Signal</keyword>
<keyword evidence="3" id="KW-0456">Lyase</keyword>